<evidence type="ECO:0000256" key="1">
    <source>
        <dbReference type="SAM" id="Phobius"/>
    </source>
</evidence>
<reference evidence="3" key="1">
    <citation type="submission" date="2015-07" db="EMBL/GenBank/DDBJ databases">
        <authorList>
            <person name="Rodrigo-Torres Lidia"/>
            <person name="Arahal R.David."/>
        </authorList>
    </citation>
    <scope>NUCLEOTIDE SEQUENCE [LARGE SCALE GENOMIC DNA]</scope>
    <source>
        <strain evidence="3">CECT 4801</strain>
    </source>
</reference>
<dbReference type="Pfam" id="PF05437">
    <property type="entry name" value="AzlD"/>
    <property type="match status" value="1"/>
</dbReference>
<evidence type="ECO:0000313" key="3">
    <source>
        <dbReference type="Proteomes" id="UP000048926"/>
    </source>
</evidence>
<keyword evidence="1" id="KW-0472">Membrane</keyword>
<feature type="transmembrane region" description="Helical" evidence="1">
    <location>
        <begin position="88"/>
        <end position="105"/>
    </location>
</feature>
<protein>
    <submittedName>
        <fullName evidence="2">Putative membrane protein</fullName>
    </submittedName>
</protein>
<evidence type="ECO:0000313" key="2">
    <source>
        <dbReference type="EMBL" id="CTQ44802.1"/>
    </source>
</evidence>
<keyword evidence="1" id="KW-0812">Transmembrane</keyword>
<keyword evidence="1" id="KW-1133">Transmembrane helix</keyword>
<proteinExistence type="predicted"/>
<dbReference type="RefSeq" id="WP_023002159.1">
    <property type="nucleotide sequence ID" value="NZ_CP087156.1"/>
</dbReference>
<dbReference type="KEGG" id="lagg:B0E33_07080"/>
<feature type="transmembrane region" description="Helical" evidence="1">
    <location>
        <begin position="12"/>
        <end position="33"/>
    </location>
</feature>
<dbReference type="STRING" id="187304.B0E33_07080"/>
<gene>
    <name evidence="2" type="ORF">LAL4801_03249</name>
</gene>
<accession>A0A0M6Y3X2</accession>
<dbReference type="OrthoDB" id="7679326at2"/>
<organism evidence="2 3">
    <name type="scientific">Roseibium aggregatum</name>
    <dbReference type="NCBI Taxonomy" id="187304"/>
    <lineage>
        <taxon>Bacteria</taxon>
        <taxon>Pseudomonadati</taxon>
        <taxon>Pseudomonadota</taxon>
        <taxon>Alphaproteobacteria</taxon>
        <taxon>Hyphomicrobiales</taxon>
        <taxon>Stappiaceae</taxon>
        <taxon>Roseibium</taxon>
    </lineage>
</organism>
<dbReference type="InterPro" id="IPR008407">
    <property type="entry name" value="Brnchd-chn_aa_trnsp_AzlD"/>
</dbReference>
<sequence length="106" mass="10810">MTEGAFTADPIFVLAVLGMTAVTYALRAGGYWVMGRLPITPRVRRGLEALPGAIIVSTILPIVLKGGLAVALCLVVAAAAQVTLRKEYVAVFCAAGAAAALRAAGL</sequence>
<name>A0A0M6Y3X2_9HYPH</name>
<keyword evidence="3" id="KW-1185">Reference proteome</keyword>
<dbReference type="AlphaFoldDB" id="A0A0M6Y3X2"/>
<dbReference type="EMBL" id="CXST01000002">
    <property type="protein sequence ID" value="CTQ44802.1"/>
    <property type="molecule type" value="Genomic_DNA"/>
</dbReference>
<feature type="transmembrane region" description="Helical" evidence="1">
    <location>
        <begin position="54"/>
        <end position="82"/>
    </location>
</feature>
<dbReference type="Proteomes" id="UP000048926">
    <property type="component" value="Unassembled WGS sequence"/>
</dbReference>